<accession>A0ACC1H968</accession>
<organism evidence="1 2">
    <name type="scientific">Spiromyces aspiralis</name>
    <dbReference type="NCBI Taxonomy" id="68401"/>
    <lineage>
        <taxon>Eukaryota</taxon>
        <taxon>Fungi</taxon>
        <taxon>Fungi incertae sedis</taxon>
        <taxon>Zoopagomycota</taxon>
        <taxon>Kickxellomycotina</taxon>
        <taxon>Kickxellomycetes</taxon>
        <taxon>Kickxellales</taxon>
        <taxon>Kickxellaceae</taxon>
        <taxon>Spiromyces</taxon>
    </lineage>
</organism>
<proteinExistence type="predicted"/>
<sequence>MLHEWDPANHLPFSLPRKIDMLALLNRRLPRVEKVSSVYRPTGGSPPSKPRPEGGGDAAGVEGLFFFKRDLIRILGNLAYRNRAVQDTVRTYREGLVLIMDHCTIDENHPFVKEYAVVAIRNLLEDNPENQRILNSMQPLPNQRLPPSARDKGGPSPH</sequence>
<evidence type="ECO:0000313" key="2">
    <source>
        <dbReference type="Proteomes" id="UP001145114"/>
    </source>
</evidence>
<reference evidence="1" key="1">
    <citation type="submission" date="2022-06" db="EMBL/GenBank/DDBJ databases">
        <title>Phylogenomic reconstructions and comparative analyses of Kickxellomycotina fungi.</title>
        <authorList>
            <person name="Reynolds N.K."/>
            <person name="Stajich J.E."/>
            <person name="Barry K."/>
            <person name="Grigoriev I.V."/>
            <person name="Crous P."/>
            <person name="Smith M.E."/>
        </authorList>
    </citation>
    <scope>NUCLEOTIDE SEQUENCE</scope>
    <source>
        <strain evidence="1">RSA 2271</strain>
    </source>
</reference>
<dbReference type="Proteomes" id="UP001145114">
    <property type="component" value="Unassembled WGS sequence"/>
</dbReference>
<name>A0ACC1H968_9FUNG</name>
<dbReference type="EMBL" id="JAMZIH010007509">
    <property type="protein sequence ID" value="KAJ1673010.1"/>
    <property type="molecule type" value="Genomic_DNA"/>
</dbReference>
<keyword evidence="2" id="KW-1185">Reference proteome</keyword>
<gene>
    <name evidence="1" type="ORF">EV182_006056</name>
</gene>
<protein>
    <submittedName>
        <fullName evidence="1">Uncharacterized protein</fullName>
    </submittedName>
</protein>
<comment type="caution">
    <text evidence="1">The sequence shown here is derived from an EMBL/GenBank/DDBJ whole genome shotgun (WGS) entry which is preliminary data.</text>
</comment>
<evidence type="ECO:0000313" key="1">
    <source>
        <dbReference type="EMBL" id="KAJ1673010.1"/>
    </source>
</evidence>